<dbReference type="eggNOG" id="KOG2641">
    <property type="taxonomic scope" value="Eukaryota"/>
</dbReference>
<feature type="transmembrane region" description="Helical" evidence="5">
    <location>
        <begin position="185"/>
        <end position="203"/>
    </location>
</feature>
<feature type="transmembrane region" description="Helical" evidence="5">
    <location>
        <begin position="146"/>
        <end position="165"/>
    </location>
</feature>
<feature type="transmembrane region" description="Helical" evidence="5">
    <location>
        <begin position="15"/>
        <end position="39"/>
    </location>
</feature>
<dbReference type="AlphaFoldDB" id="A0A177WB84"/>
<keyword evidence="2 5" id="KW-0812">Transmembrane</keyword>
<evidence type="ECO:0000256" key="3">
    <source>
        <dbReference type="ARBA" id="ARBA00022989"/>
    </source>
</evidence>
<evidence type="ECO:0000256" key="1">
    <source>
        <dbReference type="ARBA" id="ARBA00004141"/>
    </source>
</evidence>
<feature type="transmembrane region" description="Helical" evidence="5">
    <location>
        <begin position="258"/>
        <end position="282"/>
    </location>
</feature>
<dbReference type="VEuPathDB" id="FungiDB:BDEG_20976"/>
<organism evidence="6 7">
    <name type="scientific">Batrachochytrium dendrobatidis (strain JEL423)</name>
    <dbReference type="NCBI Taxonomy" id="403673"/>
    <lineage>
        <taxon>Eukaryota</taxon>
        <taxon>Fungi</taxon>
        <taxon>Fungi incertae sedis</taxon>
        <taxon>Chytridiomycota</taxon>
        <taxon>Chytridiomycota incertae sedis</taxon>
        <taxon>Chytridiomycetes</taxon>
        <taxon>Rhizophydiales</taxon>
        <taxon>Rhizophydiales incertae sedis</taxon>
        <taxon>Batrachochytrium</taxon>
    </lineage>
</organism>
<dbReference type="Proteomes" id="UP000077115">
    <property type="component" value="Unassembled WGS sequence"/>
</dbReference>
<evidence type="ECO:0008006" key="8">
    <source>
        <dbReference type="Google" id="ProtNLM"/>
    </source>
</evidence>
<evidence type="ECO:0000313" key="6">
    <source>
        <dbReference type="EMBL" id="OAJ36860.1"/>
    </source>
</evidence>
<feature type="transmembrane region" description="Helical" evidence="5">
    <location>
        <begin position="224"/>
        <end position="246"/>
    </location>
</feature>
<gene>
    <name evidence="6" type="ORF">BDEG_20976</name>
</gene>
<reference evidence="6 7" key="1">
    <citation type="submission" date="2006-10" db="EMBL/GenBank/DDBJ databases">
        <title>The Genome Sequence of Batrachochytrium dendrobatidis JEL423.</title>
        <authorList>
            <consortium name="The Broad Institute Genome Sequencing Platform"/>
            <person name="Birren B."/>
            <person name="Lander E."/>
            <person name="Galagan J."/>
            <person name="Cuomo C."/>
            <person name="Devon K."/>
            <person name="Jaffe D."/>
            <person name="Butler J."/>
            <person name="Alvarez P."/>
            <person name="Gnerre S."/>
            <person name="Grabherr M."/>
            <person name="Kleber M."/>
            <person name="Mauceli E."/>
            <person name="Brockman W."/>
            <person name="Young S."/>
            <person name="LaButti K."/>
            <person name="Sykes S."/>
            <person name="DeCaprio D."/>
            <person name="Crawford M."/>
            <person name="Koehrsen M."/>
            <person name="Engels R."/>
            <person name="Montgomery P."/>
            <person name="Pearson M."/>
            <person name="Howarth C."/>
            <person name="Larson L."/>
            <person name="White J."/>
            <person name="O'Leary S."/>
            <person name="Kodira C."/>
            <person name="Zeng Q."/>
            <person name="Yandava C."/>
            <person name="Alvarado L."/>
            <person name="Longcore J."/>
            <person name="James T."/>
        </authorList>
    </citation>
    <scope>NUCLEOTIDE SEQUENCE [LARGE SCALE GENOMIC DNA]</scope>
    <source>
        <strain evidence="6 7">JEL423</strain>
    </source>
</reference>
<dbReference type="EMBL" id="DS022300">
    <property type="protein sequence ID" value="OAJ36860.1"/>
    <property type="molecule type" value="Genomic_DNA"/>
</dbReference>
<feature type="transmembrane region" description="Helical" evidence="5">
    <location>
        <begin position="89"/>
        <end position="109"/>
    </location>
</feature>
<comment type="subcellular location">
    <subcellularLocation>
        <location evidence="1">Membrane</location>
        <topology evidence="1">Multi-pass membrane protein</topology>
    </subcellularLocation>
</comment>
<dbReference type="InterPro" id="IPR005178">
    <property type="entry name" value="Ostalpha/TMEM184C"/>
</dbReference>
<protein>
    <recommendedName>
        <fullName evidence="8">DUF300-domain-containing protein</fullName>
    </recommendedName>
</protein>
<feature type="transmembrane region" description="Helical" evidence="5">
    <location>
        <begin position="51"/>
        <end position="69"/>
    </location>
</feature>
<dbReference type="OrthoDB" id="5348404at2759"/>
<proteinExistence type="predicted"/>
<keyword evidence="3 5" id="KW-1133">Transmembrane helix</keyword>
<sequence length="531" mass="61314">MLPLPIQQGSTKVGAVAYFLAGVSVFVATVLSLYSMFLHLKNYRRPDLQRLIIRILWMVPIYGVASFVSLSSKYTSHYIDTIRDVYEAFVIYSFFTLLINYLGGERALLSLLQERLRIHHLWPFNYCFLPMDMSDPQTFLFIRRGVLQFVILKPLLAILIMILKVSGHYEEGYVAWESSYLYLSFAYNLSVCCSMYCLVLFYVQCSNDLEPYRPMPKFICVKAIIFLTFWQGMIVAMLVAVGAISGSDQDKEYSANNIALALQDTILCFEMPFFAWLHFYAFPWTDYDDRRLSSRVTLRYAVRDALGIKDLIQDTYFTFVDPPDFTRPLRHPTHRSWAETHTVAHWIEDDEDGLPSSYYGQQSASYSSSSILAARSERQHIGPSRQGKLYLESDDETDMTPLEFLDPDDEEEIDYAQSRELMFGDFNFPVVHEDPRYQHPPQVRRIIEQHATDFNAQVARLGFGTLFFGDTEQEYAHPSNRPANAQLDGLRGKQHAMVREEDTYDDAIEVDSTEDSSGLLRTHFHSSETHK</sequence>
<dbReference type="Pfam" id="PF03619">
    <property type="entry name" value="Solute_trans_a"/>
    <property type="match status" value="1"/>
</dbReference>
<dbReference type="GO" id="GO:0016020">
    <property type="term" value="C:membrane"/>
    <property type="evidence" value="ECO:0007669"/>
    <property type="project" value="UniProtKB-SubCell"/>
</dbReference>
<accession>A0A177WB84</accession>
<evidence type="ECO:0000256" key="2">
    <source>
        <dbReference type="ARBA" id="ARBA00022692"/>
    </source>
</evidence>
<evidence type="ECO:0000256" key="5">
    <source>
        <dbReference type="SAM" id="Phobius"/>
    </source>
</evidence>
<name>A0A177WB84_BATDL</name>
<evidence type="ECO:0000313" key="7">
    <source>
        <dbReference type="Proteomes" id="UP000077115"/>
    </source>
</evidence>
<dbReference type="STRING" id="403673.A0A177WB84"/>
<evidence type="ECO:0000256" key="4">
    <source>
        <dbReference type="ARBA" id="ARBA00023136"/>
    </source>
</evidence>
<dbReference type="PANTHER" id="PTHR23423">
    <property type="entry name" value="ORGANIC SOLUTE TRANSPORTER-RELATED"/>
    <property type="match status" value="1"/>
</dbReference>
<keyword evidence="4 5" id="KW-0472">Membrane</keyword>
<dbReference type="SMART" id="SM01417">
    <property type="entry name" value="Solute_trans_a"/>
    <property type="match status" value="1"/>
</dbReference>
<reference evidence="6 7" key="2">
    <citation type="submission" date="2016-05" db="EMBL/GenBank/DDBJ databases">
        <title>Lineage-specific infection strategies underlie the spectrum of fungal disease in amphibians.</title>
        <authorList>
            <person name="Cuomo C.A."/>
            <person name="Farrer R.A."/>
            <person name="James T."/>
            <person name="Longcore J."/>
            <person name="Birren B."/>
        </authorList>
    </citation>
    <scope>NUCLEOTIDE SEQUENCE [LARGE SCALE GENOMIC DNA]</scope>
    <source>
        <strain evidence="6 7">JEL423</strain>
    </source>
</reference>